<dbReference type="Pfam" id="PF00041">
    <property type="entry name" value="fn3"/>
    <property type="match status" value="3"/>
</dbReference>
<dbReference type="SMART" id="SM00060">
    <property type="entry name" value="FN3"/>
    <property type="match status" value="3"/>
</dbReference>
<dbReference type="InterPro" id="IPR036116">
    <property type="entry name" value="FN3_sf"/>
</dbReference>
<dbReference type="EMBL" id="CP141059">
    <property type="protein sequence ID" value="WQQ26093.1"/>
    <property type="molecule type" value="Genomic_DNA"/>
</dbReference>
<keyword evidence="7" id="KW-1185">Reference proteome</keyword>
<sequence>MLVVVAMVASVLGLGAAPASAAEKWNGGSTKYTTITNCPSIIWGSPYQEFGIGAFVSYWGDQQSDPITPVTGNTTYLNLYAMLVGSHCSTPKLFPRFVLPSGVEFDKTQRIRCFYTPPGPGTQREITLAAECPQWSNVSANGYYSSSQTGWSGGWPLPAGQNYMNGSAWEFWVPVRATSQQWGSQLTAELGIADGNAGPTLNLSVPFYTAPPPVTAPGAPTNVAANATSPTSAQVSFNPPANNGGAAINGYTARCESPTGGVTQTATGGGSPINVTGLSPNQTYACDVRATNNVGSGSWSNKTGNFNTPQATAAPGAPTSVVTNVVSATTSRVTFNPPANDGNSPITGYRAQCTSPNGGTSRTVDGTSSPITFTNLTPGKDYRCRVNARNAVGTGSYSAYSATVTQPATRPDRPTNVTATAATRTSAKVTFAPPAYNGGAAITSYRVQCASSNGGLTRTADGTTSPVTVTRLTAGKAYRCRVKATNAAGASAYSAYSARFNLPA</sequence>
<dbReference type="PROSITE" id="PS50853">
    <property type="entry name" value="FN3"/>
    <property type="match status" value="3"/>
</dbReference>
<keyword evidence="1" id="KW-0677">Repeat</keyword>
<feature type="domain" description="Fibronectin type-III" evidence="5">
    <location>
        <begin position="317"/>
        <end position="412"/>
    </location>
</feature>
<keyword evidence="3" id="KW-0119">Carbohydrate metabolism</keyword>
<feature type="domain" description="Fibronectin type-III" evidence="5">
    <location>
        <begin position="413"/>
        <end position="504"/>
    </location>
</feature>
<dbReference type="CDD" id="cd00063">
    <property type="entry name" value="FN3"/>
    <property type="match status" value="3"/>
</dbReference>
<evidence type="ECO:0000256" key="4">
    <source>
        <dbReference type="SAM" id="SignalP"/>
    </source>
</evidence>
<reference evidence="7" key="1">
    <citation type="submission" date="2023-12" db="EMBL/GenBank/DDBJ databases">
        <title>Novel species in genus Nocardioides.</title>
        <authorList>
            <person name="Zhou H."/>
        </authorList>
    </citation>
    <scope>NUCLEOTIDE SEQUENCE [LARGE SCALE GENOMIC DNA]</scope>
    <source>
        <strain evidence="7">HM61</strain>
    </source>
</reference>
<feature type="chain" id="PRO_5045348588" evidence="4">
    <location>
        <begin position="22"/>
        <end position="504"/>
    </location>
</feature>
<protein>
    <submittedName>
        <fullName evidence="6">Fibronectin type III domain-containing protein</fullName>
    </submittedName>
</protein>
<evidence type="ECO:0000256" key="1">
    <source>
        <dbReference type="ARBA" id="ARBA00022737"/>
    </source>
</evidence>
<dbReference type="InterPro" id="IPR050964">
    <property type="entry name" value="Striated_Muscle_Regulatory"/>
</dbReference>
<evidence type="ECO:0000256" key="3">
    <source>
        <dbReference type="ARBA" id="ARBA00023326"/>
    </source>
</evidence>
<evidence type="ECO:0000313" key="7">
    <source>
        <dbReference type="Proteomes" id="UP001327225"/>
    </source>
</evidence>
<evidence type="ECO:0000313" key="6">
    <source>
        <dbReference type="EMBL" id="WQQ26093.1"/>
    </source>
</evidence>
<dbReference type="InterPro" id="IPR003961">
    <property type="entry name" value="FN3_dom"/>
</dbReference>
<keyword evidence="2" id="KW-0378">Hydrolase</keyword>
<proteinExistence type="predicted"/>
<keyword evidence="4" id="KW-0732">Signal</keyword>
<dbReference type="RefSeq" id="WP_322937186.1">
    <property type="nucleotide sequence ID" value="NZ_CP141059.1"/>
</dbReference>
<keyword evidence="3" id="KW-0624">Polysaccharide degradation</keyword>
<feature type="signal peptide" evidence="4">
    <location>
        <begin position="1"/>
        <end position="21"/>
    </location>
</feature>
<evidence type="ECO:0000256" key="2">
    <source>
        <dbReference type="ARBA" id="ARBA00023295"/>
    </source>
</evidence>
<dbReference type="SUPFAM" id="SSF49265">
    <property type="entry name" value="Fibronectin type III"/>
    <property type="match status" value="2"/>
</dbReference>
<accession>A0ABZ0ZRJ2</accession>
<dbReference type="PANTHER" id="PTHR13817">
    <property type="entry name" value="TITIN"/>
    <property type="match status" value="1"/>
</dbReference>
<evidence type="ECO:0000259" key="5">
    <source>
        <dbReference type="PROSITE" id="PS50853"/>
    </source>
</evidence>
<feature type="domain" description="Fibronectin type-III" evidence="5">
    <location>
        <begin position="219"/>
        <end position="311"/>
    </location>
</feature>
<organism evidence="6 7">
    <name type="scientific">Nocardioides bizhenqiangii</name>
    <dbReference type="NCBI Taxonomy" id="3095076"/>
    <lineage>
        <taxon>Bacteria</taxon>
        <taxon>Bacillati</taxon>
        <taxon>Actinomycetota</taxon>
        <taxon>Actinomycetes</taxon>
        <taxon>Propionibacteriales</taxon>
        <taxon>Nocardioidaceae</taxon>
        <taxon>Nocardioides</taxon>
    </lineage>
</organism>
<dbReference type="InterPro" id="IPR013783">
    <property type="entry name" value="Ig-like_fold"/>
</dbReference>
<dbReference type="Proteomes" id="UP001327225">
    <property type="component" value="Chromosome"/>
</dbReference>
<dbReference type="Gene3D" id="2.60.40.10">
    <property type="entry name" value="Immunoglobulins"/>
    <property type="match status" value="3"/>
</dbReference>
<gene>
    <name evidence="6" type="ORF">SHK19_19280</name>
</gene>
<name>A0ABZ0ZRJ2_9ACTN</name>
<dbReference type="PANTHER" id="PTHR13817:SF73">
    <property type="entry name" value="FIBRONECTIN TYPE-III DOMAIN-CONTAINING PROTEIN"/>
    <property type="match status" value="1"/>
</dbReference>
<keyword evidence="2" id="KW-0326">Glycosidase</keyword>